<dbReference type="EMBL" id="APWK03000055">
    <property type="protein sequence ID" value="PHH52844.1"/>
    <property type="molecule type" value="Genomic_DNA"/>
</dbReference>
<accession>A0A2C5X4N8</accession>
<evidence type="ECO:0000256" key="2">
    <source>
        <dbReference type="SAM" id="Phobius"/>
    </source>
</evidence>
<organism evidence="3 4">
    <name type="scientific">Ceratocystis fimbriata CBS 114723</name>
    <dbReference type="NCBI Taxonomy" id="1035309"/>
    <lineage>
        <taxon>Eukaryota</taxon>
        <taxon>Fungi</taxon>
        <taxon>Dikarya</taxon>
        <taxon>Ascomycota</taxon>
        <taxon>Pezizomycotina</taxon>
        <taxon>Sordariomycetes</taxon>
        <taxon>Hypocreomycetidae</taxon>
        <taxon>Microascales</taxon>
        <taxon>Ceratocystidaceae</taxon>
        <taxon>Ceratocystis</taxon>
    </lineage>
</organism>
<feature type="compositionally biased region" description="Pro residues" evidence="1">
    <location>
        <begin position="1"/>
        <end position="10"/>
    </location>
</feature>
<keyword evidence="2" id="KW-0812">Transmembrane</keyword>
<dbReference type="Proteomes" id="UP000222788">
    <property type="component" value="Unassembled WGS sequence"/>
</dbReference>
<evidence type="ECO:0000256" key="1">
    <source>
        <dbReference type="SAM" id="MobiDB-lite"/>
    </source>
</evidence>
<dbReference type="AlphaFoldDB" id="A0A2C5X4N8"/>
<protein>
    <submittedName>
        <fullName evidence="3">Uncharacterized protein</fullName>
    </submittedName>
</protein>
<feature type="transmembrane region" description="Helical" evidence="2">
    <location>
        <begin position="51"/>
        <end position="76"/>
    </location>
</feature>
<reference evidence="3 4" key="2">
    <citation type="journal article" date="2013" name="IMA Fungus">
        <title>IMA Genome-F 1: Ceratocystis fimbriata: Draft nuclear genome sequence for the plant pathogen, Ceratocystis fimbriata.</title>
        <authorList>
            <person name="Wilken P.M."/>
            <person name="Steenkamp E.T."/>
            <person name="Wingfield M.J."/>
            <person name="de Beer Z.W."/>
            <person name="Wingfield B.D."/>
        </authorList>
    </citation>
    <scope>NUCLEOTIDE SEQUENCE [LARGE SCALE GENOMIC DNA]</scope>
    <source>
        <strain evidence="3 4">CBS 114723</strain>
    </source>
</reference>
<keyword evidence="4" id="KW-1185">Reference proteome</keyword>
<keyword evidence="2" id="KW-0472">Membrane</keyword>
<keyword evidence="2" id="KW-1133">Transmembrane helix</keyword>
<reference evidence="3 4" key="1">
    <citation type="journal article" date="2013" name="Fungal Biol.">
        <title>Analysis of microsatellite markers in the genome of the plant pathogen Ceratocystis fimbriata.</title>
        <authorList>
            <person name="Simpson M.C."/>
            <person name="Wilken P.M."/>
            <person name="Coetzee M.P."/>
            <person name="Wingfield M.J."/>
            <person name="Wingfield B.D."/>
        </authorList>
    </citation>
    <scope>NUCLEOTIDE SEQUENCE [LARGE SCALE GENOMIC DNA]</scope>
    <source>
        <strain evidence="3 4">CBS 114723</strain>
    </source>
</reference>
<feature type="region of interest" description="Disordered" evidence="1">
    <location>
        <begin position="1"/>
        <end position="41"/>
    </location>
</feature>
<proteinExistence type="predicted"/>
<evidence type="ECO:0000313" key="3">
    <source>
        <dbReference type="EMBL" id="PHH52844.1"/>
    </source>
</evidence>
<evidence type="ECO:0000313" key="4">
    <source>
        <dbReference type="Proteomes" id="UP000222788"/>
    </source>
</evidence>
<comment type="caution">
    <text evidence="3">The sequence shown here is derived from an EMBL/GenBank/DDBJ whole genome shotgun (WGS) entry which is preliminary data.</text>
</comment>
<feature type="transmembrane region" description="Helical" evidence="2">
    <location>
        <begin position="161"/>
        <end position="180"/>
    </location>
</feature>
<sequence length="232" mass="25898">MKQQHRPPPLVLSNSPASTTPRPPVDSNEAEAARTAGPNSRDLSKCTGLRCFLGIVAETAHTVVCMFMMLMLAFYLNYDEAAVNRSSGPPAITLIILLSIDMILNFYSIAHFDKPLTGWVAFIKCILIFSYIVIFLVYLASDGPFPKSYSFWGIKADYTSVIVYSLIWIISVWDLAIIVINRKTLLYWFVDVVDIISQRQQTLETASIDDKQFEAAGSTRLVSMSPFVGRAL</sequence>
<feature type="transmembrane region" description="Helical" evidence="2">
    <location>
        <begin position="88"/>
        <end position="107"/>
    </location>
</feature>
<dbReference type="OrthoDB" id="5209398at2759"/>
<name>A0A2C5X4N8_9PEZI</name>
<feature type="transmembrane region" description="Helical" evidence="2">
    <location>
        <begin position="119"/>
        <end position="141"/>
    </location>
</feature>
<gene>
    <name evidence="3" type="ORF">CFIMG_002271RA</name>
</gene>